<keyword evidence="2" id="KW-1185">Reference proteome</keyword>
<protein>
    <submittedName>
        <fullName evidence="1">Uncharacterized protein</fullName>
    </submittedName>
</protein>
<dbReference type="EMBL" id="FNDT01000004">
    <property type="protein sequence ID" value="SDH90561.1"/>
    <property type="molecule type" value="Genomic_DNA"/>
</dbReference>
<dbReference type="AlphaFoldDB" id="A0A1G8G8E5"/>
<organism evidence="1 2">
    <name type="scientific">Arthrobacter subterraneus</name>
    <dbReference type="NCBI Taxonomy" id="335973"/>
    <lineage>
        <taxon>Bacteria</taxon>
        <taxon>Bacillati</taxon>
        <taxon>Actinomycetota</taxon>
        <taxon>Actinomycetes</taxon>
        <taxon>Micrococcales</taxon>
        <taxon>Micrococcaceae</taxon>
        <taxon>Arthrobacter</taxon>
    </lineage>
</organism>
<evidence type="ECO:0000313" key="1">
    <source>
        <dbReference type="EMBL" id="SDH90561.1"/>
    </source>
</evidence>
<evidence type="ECO:0000313" key="2">
    <source>
        <dbReference type="Proteomes" id="UP000199258"/>
    </source>
</evidence>
<reference evidence="1 2" key="1">
    <citation type="submission" date="2016-10" db="EMBL/GenBank/DDBJ databases">
        <authorList>
            <person name="de Groot N.N."/>
        </authorList>
    </citation>
    <scope>NUCLEOTIDE SEQUENCE [LARGE SCALE GENOMIC DNA]</scope>
    <source>
        <strain evidence="1 2">NP_1H</strain>
    </source>
</reference>
<proteinExistence type="predicted"/>
<sequence>MTSKSTNQKTIGINKHGTLLSSQTTEAIHILCKSLFTFPCCVVTKSNSFELFLSNRLICRNSTSIIRIRPPENAWHWTSALSARPNHLVLGGGLSPLSGGDSENITRPSGTVQICSCPAGS</sequence>
<dbReference type="Proteomes" id="UP000199258">
    <property type="component" value="Unassembled WGS sequence"/>
</dbReference>
<accession>A0A1G8G8E5</accession>
<gene>
    <name evidence="1" type="ORF">SAMN04488693_1042</name>
</gene>
<name>A0A1G8G8E5_9MICC</name>